<dbReference type="KEGG" id="lrs:PX52LOC_00758"/>
<feature type="transmembrane region" description="Helical" evidence="1">
    <location>
        <begin position="106"/>
        <end position="123"/>
    </location>
</feature>
<dbReference type="Proteomes" id="UP000324974">
    <property type="component" value="Chromosome"/>
</dbReference>
<organism evidence="2 3">
    <name type="scientific">Limnoglobus roseus</name>
    <dbReference type="NCBI Taxonomy" id="2598579"/>
    <lineage>
        <taxon>Bacteria</taxon>
        <taxon>Pseudomonadati</taxon>
        <taxon>Planctomycetota</taxon>
        <taxon>Planctomycetia</taxon>
        <taxon>Gemmatales</taxon>
        <taxon>Gemmataceae</taxon>
        <taxon>Limnoglobus</taxon>
    </lineage>
</organism>
<evidence type="ECO:0000313" key="3">
    <source>
        <dbReference type="Proteomes" id="UP000324974"/>
    </source>
</evidence>
<sequence length="329" mass="37175">MSKKPKPENRIWAYWRVLLDERVRTYVVVTAAALLVIFVAQLMSGSLIAGAVPFAIGLTALGLRWVGMPVVCVLSVAYFQALPFGIPINGGFPIDARQTHFRIQDLLLVMAVVVYLIAQYRVYSLAHMAVPDERQLRYQRGDKPDLRDPALISEQEVPQLMVAAAAVVIAGQMIWLGLSEVVLDFRQLPPIRPRQAGMFGSVEGAMPPQASRWLLFVLSFGVLVFVTRLAFWYWKLRTLNRAEAQMILADAGWAEMRREAARQETWRAWGKYRARRLLPKPKLKRRPSDPVKPWVGAAIFRSCLIMVIAGVIAILLVAFGVWLLDSRRR</sequence>
<reference evidence="3" key="1">
    <citation type="submission" date="2019-08" db="EMBL/GenBank/DDBJ databases">
        <title>Limnoglobus roseus gen. nov., sp. nov., a novel freshwater planctomycete with a giant genome from the family Gemmataceae.</title>
        <authorList>
            <person name="Kulichevskaya I.S."/>
            <person name="Naumoff D.G."/>
            <person name="Miroshnikov K."/>
            <person name="Ivanova A."/>
            <person name="Philippov D.A."/>
            <person name="Hakobyan A."/>
            <person name="Rijpstra I.C."/>
            <person name="Sinninghe Damste J.S."/>
            <person name="Liesack W."/>
            <person name="Dedysh S.N."/>
        </authorList>
    </citation>
    <scope>NUCLEOTIDE SEQUENCE [LARGE SCALE GENOMIC DNA]</scope>
    <source>
        <strain evidence="3">PX52</strain>
    </source>
</reference>
<evidence type="ECO:0000256" key="1">
    <source>
        <dbReference type="SAM" id="Phobius"/>
    </source>
</evidence>
<protein>
    <submittedName>
        <fullName evidence="2">Uncharacterized protein</fullName>
    </submittedName>
</protein>
<keyword evidence="1" id="KW-0812">Transmembrane</keyword>
<feature type="transmembrane region" description="Helical" evidence="1">
    <location>
        <begin position="26"/>
        <end position="56"/>
    </location>
</feature>
<feature type="transmembrane region" description="Helical" evidence="1">
    <location>
        <begin position="298"/>
        <end position="324"/>
    </location>
</feature>
<dbReference type="AlphaFoldDB" id="A0A5C1A5E8"/>
<dbReference type="OrthoDB" id="287741at2"/>
<evidence type="ECO:0000313" key="2">
    <source>
        <dbReference type="EMBL" id="QEL13900.1"/>
    </source>
</evidence>
<feature type="transmembrane region" description="Helical" evidence="1">
    <location>
        <begin position="62"/>
        <end position="86"/>
    </location>
</feature>
<keyword evidence="3" id="KW-1185">Reference proteome</keyword>
<keyword evidence="1" id="KW-1133">Transmembrane helix</keyword>
<dbReference type="EMBL" id="CP042425">
    <property type="protein sequence ID" value="QEL13900.1"/>
    <property type="molecule type" value="Genomic_DNA"/>
</dbReference>
<feature type="transmembrane region" description="Helical" evidence="1">
    <location>
        <begin position="213"/>
        <end position="234"/>
    </location>
</feature>
<feature type="transmembrane region" description="Helical" evidence="1">
    <location>
        <begin position="160"/>
        <end position="183"/>
    </location>
</feature>
<keyword evidence="1" id="KW-0472">Membrane</keyword>
<name>A0A5C1A5E8_9BACT</name>
<gene>
    <name evidence="2" type="ORF">PX52LOC_00758</name>
</gene>
<proteinExistence type="predicted"/>
<accession>A0A5C1A5E8</accession>
<dbReference type="RefSeq" id="WP_149108829.1">
    <property type="nucleotide sequence ID" value="NZ_CP042425.1"/>
</dbReference>